<dbReference type="Pfam" id="PF01996">
    <property type="entry name" value="F420_ligase"/>
    <property type="match status" value="1"/>
</dbReference>
<keyword evidence="2" id="KW-0436">Ligase</keyword>
<proteinExistence type="predicted"/>
<dbReference type="Proteomes" id="UP000319516">
    <property type="component" value="Unassembled WGS sequence"/>
</dbReference>
<dbReference type="EMBL" id="VFOP01000001">
    <property type="protein sequence ID" value="TQL50311.1"/>
    <property type="molecule type" value="Genomic_DNA"/>
</dbReference>
<feature type="domain" description="Coenzyme F420:L-glutamate ligase-like" evidence="1">
    <location>
        <begin position="16"/>
        <end position="220"/>
    </location>
</feature>
<dbReference type="PANTHER" id="PTHR47917">
    <property type="match status" value="1"/>
</dbReference>
<dbReference type="SUPFAM" id="SSF144010">
    <property type="entry name" value="CofE-like"/>
    <property type="match status" value="1"/>
</dbReference>
<accession>A0A542YQI2</accession>
<keyword evidence="3" id="KW-1185">Reference proteome</keyword>
<dbReference type="RefSeq" id="WP_141784457.1">
    <property type="nucleotide sequence ID" value="NZ_BAAAIK010000004.1"/>
</dbReference>
<gene>
    <name evidence="2" type="ORF">FB467_1415</name>
</gene>
<reference evidence="2 3" key="1">
    <citation type="submission" date="2019-06" db="EMBL/GenBank/DDBJ databases">
        <title>Sequencing the genomes of 1000 actinobacteria strains.</title>
        <authorList>
            <person name="Klenk H.-P."/>
        </authorList>
    </citation>
    <scope>NUCLEOTIDE SEQUENCE [LARGE SCALE GENOMIC DNA]</scope>
    <source>
        <strain evidence="2 3">DSM 12335</strain>
    </source>
</reference>
<comment type="caution">
    <text evidence="2">The sequence shown here is derived from an EMBL/GenBank/DDBJ whole genome shotgun (WGS) entry which is preliminary data.</text>
</comment>
<dbReference type="PANTHER" id="PTHR47917:SF1">
    <property type="entry name" value="COENZYME F420:L-GLUTAMATE LIGASE"/>
    <property type="match status" value="1"/>
</dbReference>
<evidence type="ECO:0000259" key="1">
    <source>
        <dbReference type="Pfam" id="PF01996"/>
    </source>
</evidence>
<name>A0A542YQI2_9MICO</name>
<evidence type="ECO:0000313" key="2">
    <source>
        <dbReference type="EMBL" id="TQL50311.1"/>
    </source>
</evidence>
<evidence type="ECO:0000313" key="3">
    <source>
        <dbReference type="Proteomes" id="UP000319516"/>
    </source>
</evidence>
<dbReference type="Gene3D" id="3.30.1330.100">
    <property type="entry name" value="CofE-like"/>
    <property type="match status" value="1"/>
</dbReference>
<organism evidence="2 3">
    <name type="scientific">Ornithinicoccus hortensis</name>
    <dbReference type="NCBI Taxonomy" id="82346"/>
    <lineage>
        <taxon>Bacteria</taxon>
        <taxon>Bacillati</taxon>
        <taxon>Actinomycetota</taxon>
        <taxon>Actinomycetes</taxon>
        <taxon>Micrococcales</taxon>
        <taxon>Intrasporangiaceae</taxon>
        <taxon>Ornithinicoccus</taxon>
    </lineage>
</organism>
<dbReference type="GO" id="GO:0052618">
    <property type="term" value="F:coenzyme F420-0:L-glutamate ligase activity"/>
    <property type="evidence" value="ECO:0007669"/>
    <property type="project" value="TreeGrafter"/>
</dbReference>
<dbReference type="AlphaFoldDB" id="A0A542YQI2"/>
<dbReference type="InterPro" id="IPR002847">
    <property type="entry name" value="F420-0_gamma-glut_ligase-dom"/>
</dbReference>
<sequence length="351" mass="36356">MSGRAGAVELVPVTGIGEIRRGTDLGTVIRDALRALDLRLADGDVLVVSSKIVSKALGMRESTDDKQALVLRHSHRIVTERETPNGVTRVVHAKAGPVMVAAGIDASNVGDEGGYLTLPHDPDLAARSLYAELLAAYAPSPVPMIGIVLSDTAGRPWRLGQTDFALGSCGVAVLDDLRGGQDADGRDLTVTSRAVADEVAAAADLVKGKVGGIPVALVRGLPDGTVTDPGAPGASYLVRTGPDDWFAHGVQEAVRAALGVEPGTAAAAQIGLPSVLPEDARTRLDRAVRLARFGEPEGSTVEESPDDTGHLTLRVSGPDPVPVGRLAARLEVALRAERLAPPQVRVEVRGG</sequence>
<protein>
    <submittedName>
        <fullName evidence="2">Coenzyme F420-0:L-glutamate ligase/coenzyme F420-1:gamma-L-glutamate ligase</fullName>
    </submittedName>
</protein>
<dbReference type="OrthoDB" id="9788295at2"/>